<dbReference type="Proteomes" id="UP001056120">
    <property type="component" value="Linkage Group LG13"/>
</dbReference>
<evidence type="ECO:0000313" key="1">
    <source>
        <dbReference type="EMBL" id="KAI3786348.1"/>
    </source>
</evidence>
<dbReference type="EMBL" id="CM042030">
    <property type="protein sequence ID" value="KAI3786348.1"/>
    <property type="molecule type" value="Genomic_DNA"/>
</dbReference>
<evidence type="ECO:0000313" key="2">
    <source>
        <dbReference type="Proteomes" id="UP001056120"/>
    </source>
</evidence>
<reference evidence="1 2" key="2">
    <citation type="journal article" date="2022" name="Mol. Ecol. Resour.">
        <title>The genomes of chicory, endive, great burdock and yacon provide insights into Asteraceae paleo-polyploidization history and plant inulin production.</title>
        <authorList>
            <person name="Fan W."/>
            <person name="Wang S."/>
            <person name="Wang H."/>
            <person name="Wang A."/>
            <person name="Jiang F."/>
            <person name="Liu H."/>
            <person name="Zhao H."/>
            <person name="Xu D."/>
            <person name="Zhang Y."/>
        </authorList>
    </citation>
    <scope>NUCLEOTIDE SEQUENCE [LARGE SCALE GENOMIC DNA]</scope>
    <source>
        <strain evidence="2">cv. Yunnan</strain>
        <tissue evidence="1">Leaves</tissue>
    </source>
</reference>
<organism evidence="1 2">
    <name type="scientific">Smallanthus sonchifolius</name>
    <dbReference type="NCBI Taxonomy" id="185202"/>
    <lineage>
        <taxon>Eukaryota</taxon>
        <taxon>Viridiplantae</taxon>
        <taxon>Streptophyta</taxon>
        <taxon>Embryophyta</taxon>
        <taxon>Tracheophyta</taxon>
        <taxon>Spermatophyta</taxon>
        <taxon>Magnoliopsida</taxon>
        <taxon>eudicotyledons</taxon>
        <taxon>Gunneridae</taxon>
        <taxon>Pentapetalae</taxon>
        <taxon>asterids</taxon>
        <taxon>campanulids</taxon>
        <taxon>Asterales</taxon>
        <taxon>Asteraceae</taxon>
        <taxon>Asteroideae</taxon>
        <taxon>Heliantheae alliance</taxon>
        <taxon>Millerieae</taxon>
        <taxon>Smallanthus</taxon>
    </lineage>
</organism>
<proteinExistence type="predicted"/>
<sequence>MSTTFNEEEEIFHHEMLNDIFETEGGSGVEIHENVLNNSQETNNRRNKFDDLVKEAEVKVYPNCKYNKLSCVVHFRGNKIDVYMQPLAKELKELWEDGVNTFDASTKQDFQLKASIISTISDFPDIRSFVGRQELRVAPIPPSGEEVVQQLGDMEFLVDNAVGRKLHLGVSIHKRRRSSNSDIDEKSLTQAHHYVLFNVESVTPFREEHKRIVKGQYRSRRLPDYEMNKIHGQEFTDWFKRRIARMEEQGAPKKVRGYAQKAETWKMNSTQRIVVTFNKFGKPVGDEGNELVQYIGTLVRMADHVSIEYSDWRKVPMQKKEDMYSLVKSTCAVKRSSCSKMKEPHVTGTKSFARLAHEMATKNNGVYPT</sequence>
<gene>
    <name evidence="1" type="ORF">L1987_39960</name>
</gene>
<name>A0ACB9GTE7_9ASTR</name>
<accession>A0ACB9GTE7</accession>
<comment type="caution">
    <text evidence="1">The sequence shown here is derived from an EMBL/GenBank/DDBJ whole genome shotgun (WGS) entry which is preliminary data.</text>
</comment>
<protein>
    <submittedName>
        <fullName evidence="1">Uncharacterized protein</fullName>
    </submittedName>
</protein>
<keyword evidence="2" id="KW-1185">Reference proteome</keyword>
<reference evidence="2" key="1">
    <citation type="journal article" date="2022" name="Mol. Ecol. Resour.">
        <title>The genomes of chicory, endive, great burdock and yacon provide insights into Asteraceae palaeo-polyploidization history and plant inulin production.</title>
        <authorList>
            <person name="Fan W."/>
            <person name="Wang S."/>
            <person name="Wang H."/>
            <person name="Wang A."/>
            <person name="Jiang F."/>
            <person name="Liu H."/>
            <person name="Zhao H."/>
            <person name="Xu D."/>
            <person name="Zhang Y."/>
        </authorList>
    </citation>
    <scope>NUCLEOTIDE SEQUENCE [LARGE SCALE GENOMIC DNA]</scope>
    <source>
        <strain evidence="2">cv. Yunnan</strain>
    </source>
</reference>